<accession>R7TSC0</accession>
<dbReference type="Gene3D" id="3.30.428.10">
    <property type="entry name" value="HIT-like"/>
    <property type="match status" value="1"/>
</dbReference>
<dbReference type="InterPro" id="IPR036265">
    <property type="entry name" value="HIT-like_sf"/>
</dbReference>
<dbReference type="STRING" id="283909.R7TSC0"/>
<dbReference type="Gene3D" id="3.30.200.40">
    <property type="entry name" value="Scavenger mRNA decapping enzyme, N-terminal domain"/>
    <property type="match status" value="1"/>
</dbReference>
<evidence type="ECO:0000313" key="13">
    <source>
        <dbReference type="EnsemblMetazoa" id="CapteP162417"/>
    </source>
</evidence>
<evidence type="ECO:0000313" key="14">
    <source>
        <dbReference type="Proteomes" id="UP000014760"/>
    </source>
</evidence>
<evidence type="ECO:0000256" key="7">
    <source>
        <dbReference type="ARBA" id="ARBA00029885"/>
    </source>
</evidence>
<evidence type="ECO:0000256" key="5">
    <source>
        <dbReference type="ARBA" id="ARBA00022801"/>
    </source>
</evidence>
<keyword evidence="5" id="KW-0378">Hydrolase</keyword>
<keyword evidence="14" id="KW-1185">Reference proteome</keyword>
<dbReference type="Pfam" id="PF11969">
    <property type="entry name" value="DcpS_C"/>
    <property type="match status" value="1"/>
</dbReference>
<dbReference type="EC" id="3.6.1.59" evidence="3"/>
<reference evidence="13" key="3">
    <citation type="submission" date="2015-06" db="UniProtKB">
        <authorList>
            <consortium name="EnsemblMetazoa"/>
        </authorList>
    </citation>
    <scope>IDENTIFICATION</scope>
</reference>
<dbReference type="GO" id="GO:0005634">
    <property type="term" value="C:nucleus"/>
    <property type="evidence" value="ECO:0007669"/>
    <property type="project" value="UniProtKB-SubCell"/>
</dbReference>
<dbReference type="PANTHER" id="PTHR12978:SF0">
    <property type="entry name" value="M7GPPPX DIPHOSPHATASE"/>
    <property type="match status" value="1"/>
</dbReference>
<evidence type="ECO:0000256" key="11">
    <source>
        <dbReference type="PIRSR" id="PIRSR028973-2"/>
    </source>
</evidence>
<dbReference type="GO" id="GO:0000932">
    <property type="term" value="C:P-body"/>
    <property type="evidence" value="ECO:0007669"/>
    <property type="project" value="TreeGrafter"/>
</dbReference>
<dbReference type="InterPro" id="IPR011145">
    <property type="entry name" value="Scavenger_mRNA_decap_enz_N"/>
</dbReference>
<dbReference type="GO" id="GO:0140932">
    <property type="term" value="F:5'-(N(7)-methyl 5'-triphosphoguanosine)-[mRNA] diphosphatase activity"/>
    <property type="evidence" value="ECO:0007669"/>
    <property type="project" value="UniProtKB-EC"/>
</dbReference>
<evidence type="ECO:0000256" key="4">
    <source>
        <dbReference type="ARBA" id="ARBA00015636"/>
    </source>
</evidence>
<dbReference type="AlphaFoldDB" id="R7TSC0"/>
<dbReference type="OMA" id="RAYFHYQ"/>
<evidence type="ECO:0000256" key="9">
    <source>
        <dbReference type="ARBA" id="ARBA00048222"/>
    </source>
</evidence>
<evidence type="ECO:0000256" key="3">
    <source>
        <dbReference type="ARBA" id="ARBA00012520"/>
    </source>
</evidence>
<comment type="subcellular location">
    <subcellularLocation>
        <location evidence="1">Nucleus</location>
    </subcellularLocation>
</comment>
<keyword evidence="6" id="KW-0539">Nucleus</keyword>
<protein>
    <recommendedName>
        <fullName evidence="4">m7GpppX diphosphatase</fullName>
        <ecNumber evidence="3">3.6.1.59</ecNumber>
    </recommendedName>
    <alternativeName>
        <fullName evidence="8">Decapping scavenger enzyme</fullName>
    </alternativeName>
    <alternativeName>
        <fullName evidence="7">Scavenger mRNA-decapping enzyme DcpS</fullName>
    </alternativeName>
</protein>
<dbReference type="OrthoDB" id="10264956at2759"/>
<dbReference type="FunCoup" id="R7TSC0">
    <property type="interactions" value="2020"/>
</dbReference>
<reference evidence="14" key="1">
    <citation type="submission" date="2012-12" db="EMBL/GenBank/DDBJ databases">
        <authorList>
            <person name="Hellsten U."/>
            <person name="Grimwood J."/>
            <person name="Chapman J.A."/>
            <person name="Shapiro H."/>
            <person name="Aerts A."/>
            <person name="Otillar R.P."/>
            <person name="Terry A.Y."/>
            <person name="Boore J.L."/>
            <person name="Simakov O."/>
            <person name="Marletaz F."/>
            <person name="Cho S.-J."/>
            <person name="Edsinger-Gonzales E."/>
            <person name="Havlak P."/>
            <person name="Kuo D.-H."/>
            <person name="Larsson T."/>
            <person name="Lv J."/>
            <person name="Arendt D."/>
            <person name="Savage R."/>
            <person name="Osoegawa K."/>
            <person name="de Jong P."/>
            <person name="Lindberg D.R."/>
            <person name="Seaver E.C."/>
            <person name="Weisblat D.A."/>
            <person name="Putnam N.H."/>
            <person name="Grigoriev I.V."/>
            <person name="Rokhsar D.S."/>
        </authorList>
    </citation>
    <scope>NUCLEOTIDE SEQUENCE</scope>
    <source>
        <strain evidence="14">I ESC-2004</strain>
    </source>
</reference>
<feature type="binding site" evidence="11">
    <location>
        <position position="126"/>
    </location>
    <ligand>
        <name>substrate</name>
    </ligand>
</feature>
<dbReference type="PANTHER" id="PTHR12978">
    <property type="entry name" value="HISTIDINE TRIAD HIT PROTEIN MEMBER"/>
    <property type="match status" value="1"/>
</dbReference>
<evidence type="ECO:0000256" key="10">
    <source>
        <dbReference type="PIRSR" id="PIRSR028973-1"/>
    </source>
</evidence>
<dbReference type="InterPro" id="IPR008594">
    <property type="entry name" value="DcpS/DCS2"/>
</dbReference>
<sequence>MILEKTAFTEDSVENMISGESTFKVNIQNDIYNTLDLYPSALLNGIKTTLIYPATEKHIAKYTAQDMHLITETAQDYESITLPYLNREQFNIQWVFNILEKKTESERIVFEDSNPETGFILLPDMKWNTKQMEDLYLIAIIHKHGIKSLRDLTPEHLPLLRNILNKGLSAILDKYHVPASKLRVYLHYQPSYYHLHVHFTHLRFNAPGSGVDRAHLLSDVIDNIELMPDYYQRKTLSFSSKENEKLSVAFSEAGRI</sequence>
<proteinExistence type="inferred from homology"/>
<name>R7TSC0_CAPTE</name>
<feature type="binding site" evidence="11">
    <location>
        <begin position="187"/>
        <end position="198"/>
    </location>
    <ligand>
        <name>substrate</name>
    </ligand>
</feature>
<feature type="binding site" evidence="11">
    <location>
        <position position="124"/>
    </location>
    <ligand>
        <name>substrate</name>
    </ligand>
</feature>
<dbReference type="SUPFAM" id="SSF54197">
    <property type="entry name" value="HIT-like"/>
    <property type="match status" value="1"/>
</dbReference>
<comment type="catalytic activity">
    <reaction evidence="9">
        <text>a 5'-end (N(7)-methyl 5'-triphosphoguanosine)-ribonucleoside in mRNA + H2O = N(7)-methyl-GMP + a 5'-end diphospho-ribonucleoside in mRNA + 2 H(+)</text>
        <dbReference type="Rhea" id="RHEA:65388"/>
        <dbReference type="Rhea" id="RHEA-COMP:17165"/>
        <dbReference type="Rhea" id="RHEA-COMP:17167"/>
        <dbReference type="ChEBI" id="CHEBI:15377"/>
        <dbReference type="ChEBI" id="CHEBI:15378"/>
        <dbReference type="ChEBI" id="CHEBI:58285"/>
        <dbReference type="ChEBI" id="CHEBI:156461"/>
        <dbReference type="ChEBI" id="CHEBI:167616"/>
        <dbReference type="EC" id="3.6.1.59"/>
    </reaction>
</comment>
<feature type="active site" description="Nucleophile" evidence="10">
    <location>
        <position position="196"/>
    </location>
</feature>
<reference evidence="12 14" key="2">
    <citation type="journal article" date="2013" name="Nature">
        <title>Insights into bilaterian evolution from three spiralian genomes.</title>
        <authorList>
            <person name="Simakov O."/>
            <person name="Marletaz F."/>
            <person name="Cho S.J."/>
            <person name="Edsinger-Gonzales E."/>
            <person name="Havlak P."/>
            <person name="Hellsten U."/>
            <person name="Kuo D.H."/>
            <person name="Larsson T."/>
            <person name="Lv J."/>
            <person name="Arendt D."/>
            <person name="Savage R."/>
            <person name="Osoegawa K."/>
            <person name="de Jong P."/>
            <person name="Grimwood J."/>
            <person name="Chapman J.A."/>
            <person name="Shapiro H."/>
            <person name="Aerts A."/>
            <person name="Otillar R.P."/>
            <person name="Terry A.Y."/>
            <person name="Boore J.L."/>
            <person name="Grigoriev I.V."/>
            <person name="Lindberg D.R."/>
            <person name="Seaver E.C."/>
            <person name="Weisblat D.A."/>
            <person name="Putnam N.H."/>
            <person name="Rokhsar D.S."/>
        </authorList>
    </citation>
    <scope>NUCLEOTIDE SEQUENCE</scope>
    <source>
        <strain evidence="12 14">I ESC-2004</strain>
    </source>
</reference>
<dbReference type="Pfam" id="PF05652">
    <property type="entry name" value="DcpS"/>
    <property type="match status" value="1"/>
</dbReference>
<evidence type="ECO:0000256" key="6">
    <source>
        <dbReference type="ARBA" id="ARBA00023242"/>
    </source>
</evidence>
<comment type="similarity">
    <text evidence="2">Belongs to the HIT family.</text>
</comment>
<gene>
    <name evidence="12" type="ORF">CAPTEDRAFT_162417</name>
</gene>
<dbReference type="GO" id="GO:0000340">
    <property type="term" value="F:RNA 7-methylguanosine cap binding"/>
    <property type="evidence" value="ECO:0007669"/>
    <property type="project" value="TreeGrafter"/>
</dbReference>
<evidence type="ECO:0000313" key="12">
    <source>
        <dbReference type="EMBL" id="ELT96554.1"/>
    </source>
</evidence>
<feature type="binding site" evidence="11">
    <location>
        <position position="94"/>
    </location>
    <ligand>
        <name>substrate</name>
    </ligand>
</feature>
<dbReference type="FunFam" id="3.30.428.10:FF:000006">
    <property type="entry name" value="m7GpppX diphosphatase"/>
    <property type="match status" value="1"/>
</dbReference>
<dbReference type="Proteomes" id="UP000014760">
    <property type="component" value="Unassembled WGS sequence"/>
</dbReference>
<dbReference type="EMBL" id="KB308802">
    <property type="protein sequence ID" value="ELT96554.1"/>
    <property type="molecule type" value="Genomic_DNA"/>
</dbReference>
<dbReference type="EMBL" id="AMQN01011284">
    <property type="status" value="NOT_ANNOTATED_CDS"/>
    <property type="molecule type" value="Genomic_DNA"/>
</dbReference>
<dbReference type="EnsemblMetazoa" id="CapteT162417">
    <property type="protein sequence ID" value="CapteP162417"/>
    <property type="gene ID" value="CapteG162417"/>
</dbReference>
<dbReference type="PIRSF" id="PIRSF028973">
    <property type="entry name" value="Scavenger_mRNA_decap_enz"/>
    <property type="match status" value="1"/>
</dbReference>
<dbReference type="GO" id="GO:0000290">
    <property type="term" value="P:deadenylation-dependent decapping of nuclear-transcribed mRNA"/>
    <property type="evidence" value="ECO:0007669"/>
    <property type="project" value="InterPro"/>
</dbReference>
<feature type="binding site" evidence="11">
    <location>
        <position position="104"/>
    </location>
    <ligand>
        <name>substrate</name>
    </ligand>
</feature>
<evidence type="ECO:0000256" key="2">
    <source>
        <dbReference type="ARBA" id="ARBA00010208"/>
    </source>
</evidence>
<organism evidence="12">
    <name type="scientific">Capitella teleta</name>
    <name type="common">Polychaete worm</name>
    <dbReference type="NCBI Taxonomy" id="283909"/>
    <lineage>
        <taxon>Eukaryota</taxon>
        <taxon>Metazoa</taxon>
        <taxon>Spiralia</taxon>
        <taxon>Lophotrochozoa</taxon>
        <taxon>Annelida</taxon>
        <taxon>Polychaeta</taxon>
        <taxon>Sedentaria</taxon>
        <taxon>Scolecida</taxon>
        <taxon>Capitellidae</taxon>
        <taxon>Capitella</taxon>
    </lineage>
</organism>
<evidence type="ECO:0000256" key="1">
    <source>
        <dbReference type="ARBA" id="ARBA00004123"/>
    </source>
</evidence>
<dbReference type="SUPFAM" id="SSF102860">
    <property type="entry name" value="mRNA decapping enzyme DcpS N-terminal domain"/>
    <property type="match status" value="1"/>
</dbReference>
<evidence type="ECO:0000256" key="8">
    <source>
        <dbReference type="ARBA" id="ARBA00030609"/>
    </source>
</evidence>
<dbReference type="HOGENOM" id="CLU_041045_3_0_1"/>